<dbReference type="EMBL" id="JTDE01000618">
    <property type="protein sequence ID" value="KAF7260767.1"/>
    <property type="molecule type" value="Genomic_DNA"/>
</dbReference>
<reference evidence="1" key="1">
    <citation type="submission" date="2019-07" db="EMBL/GenBank/DDBJ databases">
        <title>Annotation for the trematode Paragonimus miyazaki's.</title>
        <authorList>
            <person name="Choi Y.-J."/>
        </authorList>
    </citation>
    <scope>NUCLEOTIDE SEQUENCE</scope>
    <source>
        <strain evidence="1">Japan</strain>
    </source>
</reference>
<gene>
    <name evidence="1" type="ORF">EG68_01659</name>
</gene>
<protein>
    <submittedName>
        <fullName evidence="1">Uncharacterized protein</fullName>
    </submittedName>
</protein>
<accession>A0A8S9ZBB1</accession>
<name>A0A8S9ZBB1_9TREM</name>
<keyword evidence="2" id="KW-1185">Reference proteome</keyword>
<sequence length="86" mass="9650">MPETQNRTFDEVARDLAFGNIVVGRRTTTLEEGRSVASLLSVSLSWLCCTFIEIYLKLTTTACTHDFRRVLLCGTYPYIVSQSALV</sequence>
<dbReference type="OrthoDB" id="6283376at2759"/>
<comment type="caution">
    <text evidence="1">The sequence shown here is derived from an EMBL/GenBank/DDBJ whole genome shotgun (WGS) entry which is preliminary data.</text>
</comment>
<evidence type="ECO:0000313" key="2">
    <source>
        <dbReference type="Proteomes" id="UP000822476"/>
    </source>
</evidence>
<proteinExistence type="predicted"/>
<dbReference type="Proteomes" id="UP000822476">
    <property type="component" value="Unassembled WGS sequence"/>
</dbReference>
<evidence type="ECO:0000313" key="1">
    <source>
        <dbReference type="EMBL" id="KAF7260767.1"/>
    </source>
</evidence>
<organism evidence="1 2">
    <name type="scientific">Paragonimus skrjabini miyazakii</name>
    <dbReference type="NCBI Taxonomy" id="59628"/>
    <lineage>
        <taxon>Eukaryota</taxon>
        <taxon>Metazoa</taxon>
        <taxon>Spiralia</taxon>
        <taxon>Lophotrochozoa</taxon>
        <taxon>Platyhelminthes</taxon>
        <taxon>Trematoda</taxon>
        <taxon>Digenea</taxon>
        <taxon>Plagiorchiida</taxon>
        <taxon>Troglotremata</taxon>
        <taxon>Troglotrematidae</taxon>
        <taxon>Paragonimus</taxon>
    </lineage>
</organism>
<dbReference type="AlphaFoldDB" id="A0A8S9ZBB1"/>